<dbReference type="InterPro" id="IPR050327">
    <property type="entry name" value="Proton-linked_MCT"/>
</dbReference>
<keyword evidence="6" id="KW-1185">Reference proteome</keyword>
<evidence type="ECO:0000256" key="2">
    <source>
        <dbReference type="ARBA" id="ARBA00006727"/>
    </source>
</evidence>
<feature type="transmembrane region" description="Helical" evidence="4">
    <location>
        <begin position="313"/>
        <end position="333"/>
    </location>
</feature>
<comment type="subcellular location">
    <subcellularLocation>
        <location evidence="1">Membrane</location>
        <topology evidence="1">Multi-pass membrane protein</topology>
    </subcellularLocation>
</comment>
<evidence type="ECO:0000256" key="4">
    <source>
        <dbReference type="SAM" id="Phobius"/>
    </source>
</evidence>
<proteinExistence type="inferred from homology"/>
<feature type="region of interest" description="Disordered" evidence="3">
    <location>
        <begin position="1"/>
        <end position="22"/>
    </location>
</feature>
<keyword evidence="4" id="KW-0472">Membrane</keyword>
<dbReference type="Pfam" id="PF07690">
    <property type="entry name" value="MFS_1"/>
    <property type="match status" value="1"/>
</dbReference>
<feature type="transmembrane region" description="Helical" evidence="4">
    <location>
        <begin position="55"/>
        <end position="75"/>
    </location>
</feature>
<feature type="transmembrane region" description="Helical" evidence="4">
    <location>
        <begin position="446"/>
        <end position="464"/>
    </location>
</feature>
<dbReference type="GO" id="GO:0016020">
    <property type="term" value="C:membrane"/>
    <property type="evidence" value="ECO:0007669"/>
    <property type="project" value="UniProtKB-SubCell"/>
</dbReference>
<dbReference type="PANTHER" id="PTHR11360:SF287">
    <property type="entry name" value="MFS MONOCARBOXYLATE TRANSPORTER"/>
    <property type="match status" value="1"/>
</dbReference>
<feature type="transmembrane region" description="Helical" evidence="4">
    <location>
        <begin position="157"/>
        <end position="180"/>
    </location>
</feature>
<dbReference type="GO" id="GO:0022857">
    <property type="term" value="F:transmembrane transporter activity"/>
    <property type="evidence" value="ECO:0007669"/>
    <property type="project" value="InterPro"/>
</dbReference>
<feature type="transmembrane region" description="Helical" evidence="4">
    <location>
        <begin position="366"/>
        <end position="385"/>
    </location>
</feature>
<dbReference type="SUPFAM" id="SSF103473">
    <property type="entry name" value="MFS general substrate transporter"/>
    <property type="match status" value="1"/>
</dbReference>
<comment type="similarity">
    <text evidence="2">Belongs to the major facilitator superfamily. Monocarboxylate porter (TC 2.A.1.13) family.</text>
</comment>
<dbReference type="AlphaFoldDB" id="A0AAN6GTC5"/>
<feature type="transmembrane region" description="Helical" evidence="4">
    <location>
        <begin position="192"/>
        <end position="210"/>
    </location>
</feature>
<feature type="transmembrane region" description="Helical" evidence="4">
    <location>
        <begin position="340"/>
        <end position="360"/>
    </location>
</feature>
<dbReference type="InterPro" id="IPR036259">
    <property type="entry name" value="MFS_trans_sf"/>
</dbReference>
<dbReference type="Proteomes" id="UP001176517">
    <property type="component" value="Unassembled WGS sequence"/>
</dbReference>
<evidence type="ECO:0000313" key="5">
    <source>
        <dbReference type="EMBL" id="KAK0553222.1"/>
    </source>
</evidence>
<comment type="caution">
    <text evidence="5">The sequence shown here is derived from an EMBL/GenBank/DDBJ whole genome shotgun (WGS) entry which is preliminary data.</text>
</comment>
<feature type="transmembrane region" description="Helical" evidence="4">
    <location>
        <begin position="129"/>
        <end position="151"/>
    </location>
</feature>
<feature type="transmembrane region" description="Helical" evidence="4">
    <location>
        <begin position="268"/>
        <end position="293"/>
    </location>
</feature>
<protein>
    <recommendedName>
        <fullName evidence="7">Major facilitator superfamily (MFS) profile domain-containing protein</fullName>
    </recommendedName>
</protein>
<dbReference type="PANTHER" id="PTHR11360">
    <property type="entry name" value="MONOCARBOXYLATE TRANSPORTER"/>
    <property type="match status" value="1"/>
</dbReference>
<reference evidence="5" key="1">
    <citation type="journal article" date="2023" name="PhytoFront">
        <title>Draft Genome Resources of Seven Strains of Tilletia horrida, Causal Agent of Kernel Smut of Rice.</title>
        <authorList>
            <person name="Khanal S."/>
            <person name="Antony Babu S."/>
            <person name="Zhou X.G."/>
        </authorList>
    </citation>
    <scope>NUCLEOTIDE SEQUENCE</scope>
    <source>
        <strain evidence="5">TX6</strain>
    </source>
</reference>
<keyword evidence="4" id="KW-1133">Transmembrane helix</keyword>
<organism evidence="5 6">
    <name type="scientific">Tilletia horrida</name>
    <dbReference type="NCBI Taxonomy" id="155126"/>
    <lineage>
        <taxon>Eukaryota</taxon>
        <taxon>Fungi</taxon>
        <taxon>Dikarya</taxon>
        <taxon>Basidiomycota</taxon>
        <taxon>Ustilaginomycotina</taxon>
        <taxon>Exobasidiomycetes</taxon>
        <taxon>Tilletiales</taxon>
        <taxon>Tilletiaceae</taxon>
        <taxon>Tilletia</taxon>
    </lineage>
</organism>
<feature type="transmembrane region" description="Helical" evidence="4">
    <location>
        <begin position="95"/>
        <end position="117"/>
    </location>
</feature>
<evidence type="ECO:0000256" key="3">
    <source>
        <dbReference type="SAM" id="MobiDB-lite"/>
    </source>
</evidence>
<accession>A0AAN6GTC5</accession>
<sequence length="471" mass="49481">MATTADTPSQLSTPAIELEPLPLHTAADEPTITAAESQEDLMAANLPPVDGGKGAWLYLAGAIVTEINIFGSAYSQGTYLAYHTSNPSSPFHNSSASALSAIGSILVGGAFAAPYLFHGVLKANPHIILQVYFATMVTTFLSLLAASFLPAGSAGPLIFLQGVIPGVAGGIAFLPAQMWLSEWFVQRRGSAAALLYLGSGIGGIMFPLVFDALLKRFAFRWTLRWQAGIQTGLAGIALMIMRPRIPIRRPPPSSSADRRWKQYMPGSFAPLLCVPGVIGAVITVLQASAWTAISLYLSTLCISIGLSETAANGLLAAYNGSAVVSFMFAAILVDRLSTGVLMAISTTGCALATFLLLGFARSLDVVLPFILMFGVLGASFSTFVISMPRAVMLANSKATDFNQLSFIFILIRGLGATAGPLVASVLYDAGKATKNDLWGSHGMKNLVIFSGTVMGSVAAISISFRQQLKSV</sequence>
<dbReference type="InterPro" id="IPR011701">
    <property type="entry name" value="MFS"/>
</dbReference>
<evidence type="ECO:0008006" key="7">
    <source>
        <dbReference type="Google" id="ProtNLM"/>
    </source>
</evidence>
<feature type="compositionally biased region" description="Polar residues" evidence="3">
    <location>
        <begin position="1"/>
        <end position="13"/>
    </location>
</feature>
<gene>
    <name evidence="5" type="ORF">OC846_002594</name>
</gene>
<dbReference type="EMBL" id="JAPDMZ010000053">
    <property type="protein sequence ID" value="KAK0553222.1"/>
    <property type="molecule type" value="Genomic_DNA"/>
</dbReference>
<name>A0AAN6GTC5_9BASI</name>
<keyword evidence="4" id="KW-0812">Transmembrane</keyword>
<evidence type="ECO:0000256" key="1">
    <source>
        <dbReference type="ARBA" id="ARBA00004141"/>
    </source>
</evidence>
<dbReference type="Gene3D" id="1.20.1250.20">
    <property type="entry name" value="MFS general substrate transporter like domains"/>
    <property type="match status" value="2"/>
</dbReference>
<evidence type="ECO:0000313" key="6">
    <source>
        <dbReference type="Proteomes" id="UP001176517"/>
    </source>
</evidence>
<feature type="transmembrane region" description="Helical" evidence="4">
    <location>
        <begin position="406"/>
        <end position="426"/>
    </location>
</feature>